<dbReference type="Gene3D" id="3.40.50.10420">
    <property type="entry name" value="NagB/RpiA/CoA transferase-like"/>
    <property type="match status" value="1"/>
</dbReference>
<reference evidence="2" key="1">
    <citation type="journal article" date="2015" name="Proc. Natl. Acad. Sci. U.S.A.">
        <title>Networks of energetic and metabolic interactions define dynamics in microbial communities.</title>
        <authorList>
            <person name="Embree M."/>
            <person name="Liu J.K."/>
            <person name="Al-Bassam M.M."/>
            <person name="Zengler K."/>
        </authorList>
    </citation>
    <scope>NUCLEOTIDE SEQUENCE</scope>
</reference>
<dbReference type="SUPFAM" id="SSF100950">
    <property type="entry name" value="NagB/RpiA/CoA transferase-like"/>
    <property type="match status" value="1"/>
</dbReference>
<dbReference type="PANTHER" id="PTHR43682:SF1">
    <property type="entry name" value="LACTATE UTILIZATION PROTEIN C"/>
    <property type="match status" value="1"/>
</dbReference>
<evidence type="ECO:0000259" key="1">
    <source>
        <dbReference type="Pfam" id="PF02589"/>
    </source>
</evidence>
<sequence>MDAPADLTGLFRTKAELVSAVTTTAATMAQALAYVVEACEKKDACKLLLSGCEAGLSAPAAGLCETVAEKTIAAPDLPDADYAALADLCREKGFRLIRDGLRNHLGGFDVAVTMADAGIAETGTLVLRSRDEELRIATMVAEVHVAILPVSAIRATSQDMEPVLRQWMQDPPDYTAFITGASRTADIERVLALGVHGPLELHIVFLTEA</sequence>
<dbReference type="AlphaFoldDB" id="A0A0W8G419"/>
<dbReference type="PANTHER" id="PTHR43682">
    <property type="entry name" value="LACTATE UTILIZATION PROTEIN C"/>
    <property type="match status" value="1"/>
</dbReference>
<dbReference type="InterPro" id="IPR003741">
    <property type="entry name" value="LUD_dom"/>
</dbReference>
<dbReference type="EMBL" id="LNQE01000284">
    <property type="protein sequence ID" value="KUG27837.1"/>
    <property type="molecule type" value="Genomic_DNA"/>
</dbReference>
<accession>A0A0W8G419</accession>
<dbReference type="InterPro" id="IPR037171">
    <property type="entry name" value="NagB/RpiA_transferase-like"/>
</dbReference>
<gene>
    <name evidence="2" type="ORF">ASZ90_002313</name>
</gene>
<evidence type="ECO:0000313" key="2">
    <source>
        <dbReference type="EMBL" id="KUG27837.1"/>
    </source>
</evidence>
<name>A0A0W8G419_9ZZZZ</name>
<dbReference type="Pfam" id="PF02589">
    <property type="entry name" value="LUD_dom"/>
    <property type="match status" value="1"/>
</dbReference>
<organism evidence="2">
    <name type="scientific">hydrocarbon metagenome</name>
    <dbReference type="NCBI Taxonomy" id="938273"/>
    <lineage>
        <taxon>unclassified sequences</taxon>
        <taxon>metagenomes</taxon>
        <taxon>ecological metagenomes</taxon>
    </lineage>
</organism>
<comment type="caution">
    <text evidence="2">The sequence shown here is derived from an EMBL/GenBank/DDBJ whole genome shotgun (WGS) entry which is preliminary data.</text>
</comment>
<protein>
    <recommendedName>
        <fullName evidence="1">LUD domain-containing protein</fullName>
    </recommendedName>
</protein>
<proteinExistence type="predicted"/>
<dbReference type="InterPro" id="IPR024185">
    <property type="entry name" value="FTHF_cligase-like_sf"/>
</dbReference>
<feature type="domain" description="LUD" evidence="1">
    <location>
        <begin position="11"/>
        <end position="206"/>
    </location>
</feature>